<feature type="transmembrane region" description="Helical" evidence="6">
    <location>
        <begin position="155"/>
        <end position="174"/>
    </location>
</feature>
<feature type="transmembrane region" description="Helical" evidence="6">
    <location>
        <begin position="470"/>
        <end position="489"/>
    </location>
</feature>
<evidence type="ECO:0000256" key="3">
    <source>
        <dbReference type="ARBA" id="ARBA00022989"/>
    </source>
</evidence>
<evidence type="ECO:0000256" key="4">
    <source>
        <dbReference type="ARBA" id="ARBA00023136"/>
    </source>
</evidence>
<dbReference type="EMBL" id="JAKCXM010000192">
    <property type="protein sequence ID" value="KAJ0399168.1"/>
    <property type="molecule type" value="Genomic_DNA"/>
</dbReference>
<feature type="region of interest" description="Disordered" evidence="5">
    <location>
        <begin position="742"/>
        <end position="765"/>
    </location>
</feature>
<evidence type="ECO:0000256" key="6">
    <source>
        <dbReference type="SAM" id="Phobius"/>
    </source>
</evidence>
<dbReference type="PANTHER" id="PTHR22950:SF349">
    <property type="entry name" value="AMINO ACID TRANSPORTER TRANSMEMBRANE DOMAIN-CONTAINING PROTEIN"/>
    <property type="match status" value="1"/>
</dbReference>
<feature type="transmembrane region" description="Helical" evidence="6">
    <location>
        <begin position="436"/>
        <end position="458"/>
    </location>
</feature>
<evidence type="ECO:0000313" key="8">
    <source>
        <dbReference type="EMBL" id="KAJ0399168.1"/>
    </source>
</evidence>
<dbReference type="AlphaFoldDB" id="A0AAD5LHK7"/>
<feature type="transmembrane region" description="Helical" evidence="6">
    <location>
        <begin position="384"/>
        <end position="403"/>
    </location>
</feature>
<comment type="subcellular location">
    <subcellularLocation>
        <location evidence="1">Membrane</location>
        <topology evidence="1">Multi-pass membrane protein</topology>
    </subcellularLocation>
</comment>
<dbReference type="Pfam" id="PF01490">
    <property type="entry name" value="Aa_trans"/>
    <property type="match status" value="1"/>
</dbReference>
<feature type="transmembrane region" description="Helical" evidence="6">
    <location>
        <begin position="409"/>
        <end position="429"/>
    </location>
</feature>
<dbReference type="GO" id="GO:0015179">
    <property type="term" value="F:L-amino acid transmembrane transporter activity"/>
    <property type="evidence" value="ECO:0007669"/>
    <property type="project" value="TreeGrafter"/>
</dbReference>
<feature type="transmembrane region" description="Helical" evidence="6">
    <location>
        <begin position="45"/>
        <end position="72"/>
    </location>
</feature>
<keyword evidence="3 6" id="KW-1133">Transmembrane helix</keyword>
<feature type="transmembrane region" description="Helical" evidence="6">
    <location>
        <begin position="226"/>
        <end position="249"/>
    </location>
</feature>
<feature type="transmembrane region" description="Helical" evidence="6">
    <location>
        <begin position="128"/>
        <end position="148"/>
    </location>
</feature>
<dbReference type="GO" id="GO:0005774">
    <property type="term" value="C:vacuolar membrane"/>
    <property type="evidence" value="ECO:0007669"/>
    <property type="project" value="TreeGrafter"/>
</dbReference>
<evidence type="ECO:0000256" key="2">
    <source>
        <dbReference type="ARBA" id="ARBA00022692"/>
    </source>
</evidence>
<evidence type="ECO:0000256" key="5">
    <source>
        <dbReference type="SAM" id="MobiDB-lite"/>
    </source>
</evidence>
<keyword evidence="4 6" id="KW-0472">Membrane</keyword>
<evidence type="ECO:0000256" key="1">
    <source>
        <dbReference type="ARBA" id="ARBA00004141"/>
    </source>
</evidence>
<keyword evidence="9" id="KW-1185">Reference proteome</keyword>
<gene>
    <name evidence="8" type="ORF">P43SY_007317</name>
</gene>
<proteinExistence type="predicted"/>
<dbReference type="InterPro" id="IPR013057">
    <property type="entry name" value="AA_transpt_TM"/>
</dbReference>
<feature type="transmembrane region" description="Helical" evidence="6">
    <location>
        <begin position="194"/>
        <end position="214"/>
    </location>
</feature>
<comment type="caution">
    <text evidence="8">The sequence shown here is derived from an EMBL/GenBank/DDBJ whole genome shotgun (WGS) entry which is preliminary data.</text>
</comment>
<feature type="transmembrane region" description="Helical" evidence="6">
    <location>
        <begin position="93"/>
        <end position="122"/>
    </location>
</feature>
<evidence type="ECO:0000259" key="7">
    <source>
        <dbReference type="Pfam" id="PF01490"/>
    </source>
</evidence>
<dbReference type="Proteomes" id="UP001209570">
    <property type="component" value="Unassembled WGS sequence"/>
</dbReference>
<evidence type="ECO:0000313" key="9">
    <source>
        <dbReference type="Proteomes" id="UP001209570"/>
    </source>
</evidence>
<accession>A0AAD5LHK7</accession>
<sequence length="765" mass="83185">MAPSTGSSGAWFTLEDAKAAFNLFCCVYGIGTLGMPANFARAGPVFAMLALAFMAFANIFASVAVSKVMLAAPATVRTYGDLGEWVLGPRGRYIVVASQMGVCLLVPCAFLVLGGIILQVLFPHAFGSSFWIVFMALTVFPVCLVPTLKEGAGMALAGCLATILSDGIALGVLLHEMHGHPAPPAPKVSMHQVLTTFGNLSLAYGAAIVIPDLQRQHSDPTRMPRVVFVTLSFISVLFLVLAGSGYSAAGCQISGNLLFTIAVPSGSSTGDGATSPLGFHAHRGAVIMAYLFMQLHITIAFAVILHPAFFIAERLVLGMHEGNPSYHDLEDDDDENGSDVQRHKAKIRPQQEGHASNPNPNPRTDSDTSLEGDERSDYKGPRNVVRYVALRTAMVTLLVLLALGPRNVVRYVALRTAMVTLLVLLALVLQDSFLALVDFIGASAISINCLIVPMALYLKVLGPQLPRYERWAALAIGGICSLAAIYVVLSITIDFFRRLGHAGADAEPELCSRWSLPADGSVDARAFAVDLNKSIAYNWQDSTIDVRAIAVGNKLYVHFVDSSDHAMRVDLVTDEYVHPHAETALDTDAKTLVVERWDVNIELLRWRLERVVFPLFEDSSALPQKRQAAADAELGRLPEALVETLSSFLTAVEFSHVTQTNQYLHKMEAREEVWTRFLRRGAAIPSPGAREKYIAKHCDLSAHRRAIQDNVPFFQFLPSGPPVLPQIPDLFPPPQRGPWLPRTPGLGSNLPPFMRSGYDDDRFPP</sequence>
<feature type="transmembrane region" description="Helical" evidence="6">
    <location>
        <begin position="287"/>
        <end position="312"/>
    </location>
</feature>
<feature type="domain" description="Amino acid transporter transmembrane" evidence="7">
    <location>
        <begin position="18"/>
        <end position="487"/>
    </location>
</feature>
<dbReference type="PANTHER" id="PTHR22950">
    <property type="entry name" value="AMINO ACID TRANSPORTER"/>
    <property type="match status" value="1"/>
</dbReference>
<name>A0AAD5LHK7_PYTIN</name>
<protein>
    <recommendedName>
        <fullName evidence="7">Amino acid transporter transmembrane domain-containing protein</fullName>
    </recommendedName>
</protein>
<feature type="region of interest" description="Disordered" evidence="5">
    <location>
        <begin position="326"/>
        <end position="377"/>
    </location>
</feature>
<keyword evidence="2 6" id="KW-0812">Transmembrane</keyword>
<organism evidence="8 9">
    <name type="scientific">Pythium insidiosum</name>
    <name type="common">Pythiosis disease agent</name>
    <dbReference type="NCBI Taxonomy" id="114742"/>
    <lineage>
        <taxon>Eukaryota</taxon>
        <taxon>Sar</taxon>
        <taxon>Stramenopiles</taxon>
        <taxon>Oomycota</taxon>
        <taxon>Peronosporomycetes</taxon>
        <taxon>Pythiales</taxon>
        <taxon>Pythiaceae</taxon>
        <taxon>Pythium</taxon>
    </lineage>
</organism>
<reference evidence="8" key="1">
    <citation type="submission" date="2021-12" db="EMBL/GenBank/DDBJ databases">
        <title>Prjna785345.</title>
        <authorList>
            <person name="Rujirawat T."/>
            <person name="Krajaejun T."/>
        </authorList>
    </citation>
    <scope>NUCLEOTIDE SEQUENCE</scope>
    <source>
        <strain evidence="8">Pi057C3</strain>
    </source>
</reference>
<feature type="transmembrane region" description="Helical" evidence="6">
    <location>
        <begin position="20"/>
        <end position="39"/>
    </location>
</feature>